<evidence type="ECO:0000313" key="2">
    <source>
        <dbReference type="Proteomes" id="UP001377830"/>
    </source>
</evidence>
<dbReference type="KEGG" id="parl:PEC302110_07010"/>
<evidence type="ECO:0000313" key="1">
    <source>
        <dbReference type="EMBL" id="BES83604.1"/>
    </source>
</evidence>
<name>A0AAN0KET3_9GAMM</name>
<keyword evidence="2" id="KW-1185">Reference proteome</keyword>
<sequence>MQALTVQCGQHRLQAEIFTHIGYVPKVGELITFAVDPGDVTLIGQDAV</sequence>
<reference evidence="2" key="1">
    <citation type="journal article" date="2024" name="Int. J. Syst. Evol. Microbiol.">
        <title>Pectobacterium araliae sp. nov., a pathogen causing bacterial soft rot of Japanese angelica tree in Japan.</title>
        <authorList>
            <person name="Sawada H."/>
            <person name="Someya N."/>
            <person name="Morohoshi T."/>
            <person name="Ono M."/>
            <person name="Satou M."/>
        </authorList>
    </citation>
    <scope>NUCLEOTIDE SEQUENCE [LARGE SCALE GENOMIC DNA]</scope>
    <source>
        <strain evidence="2">MAFF 302110</strain>
    </source>
</reference>
<dbReference type="AlphaFoldDB" id="A0AAN0KET3"/>
<accession>A0AAN0KET3</accession>
<organism evidence="1 2">
    <name type="scientific">Pectobacterium araliae</name>
    <dbReference type="NCBI Taxonomy" id="3073862"/>
    <lineage>
        <taxon>Bacteria</taxon>
        <taxon>Pseudomonadati</taxon>
        <taxon>Pseudomonadota</taxon>
        <taxon>Gammaproteobacteria</taxon>
        <taxon>Enterobacterales</taxon>
        <taxon>Pectobacteriaceae</taxon>
        <taxon>Pectobacterium</taxon>
    </lineage>
</organism>
<dbReference type="Proteomes" id="UP001377830">
    <property type="component" value="Chromosome"/>
</dbReference>
<protein>
    <submittedName>
        <fullName evidence="1">Uncharacterized protein</fullName>
    </submittedName>
</protein>
<dbReference type="EMBL" id="AP028908">
    <property type="protein sequence ID" value="BES83604.1"/>
    <property type="molecule type" value="Genomic_DNA"/>
</dbReference>
<gene>
    <name evidence="1" type="ORF">PEC302110_07010</name>
</gene>
<proteinExistence type="predicted"/>
<dbReference type="RefSeq" id="WP_261847181.1">
    <property type="nucleotide sequence ID" value="NZ_AP028908.1"/>
</dbReference>